<dbReference type="Pfam" id="PF13620">
    <property type="entry name" value="CarboxypepD_reg"/>
    <property type="match status" value="1"/>
</dbReference>
<dbReference type="EMBL" id="QKTW01000014">
    <property type="protein sequence ID" value="PZF73319.1"/>
    <property type="molecule type" value="Genomic_DNA"/>
</dbReference>
<dbReference type="Pfam" id="PF14905">
    <property type="entry name" value="OMP_b-brl_3"/>
    <property type="match status" value="1"/>
</dbReference>
<dbReference type="Gene3D" id="2.40.170.20">
    <property type="entry name" value="TonB-dependent receptor, beta-barrel domain"/>
    <property type="match status" value="1"/>
</dbReference>
<name>A0A2W2BAS0_9BACT</name>
<evidence type="ECO:0000313" key="6">
    <source>
        <dbReference type="Proteomes" id="UP000248745"/>
    </source>
</evidence>
<dbReference type="PANTHER" id="PTHR40980">
    <property type="entry name" value="PLUG DOMAIN-CONTAINING PROTEIN"/>
    <property type="match status" value="1"/>
</dbReference>
<reference evidence="5 6" key="1">
    <citation type="submission" date="2018-06" db="EMBL/GenBank/DDBJ databases">
        <title>Mucibacter soli gen. nov., sp. nov., a new member of the family Chitinophagaceae producing mucin.</title>
        <authorList>
            <person name="Kim M.-K."/>
            <person name="Park S."/>
            <person name="Kim T.-S."/>
            <person name="Joung Y."/>
            <person name="Han J.-H."/>
            <person name="Kim S.B."/>
        </authorList>
    </citation>
    <scope>NUCLEOTIDE SEQUENCE [LARGE SCALE GENOMIC DNA]</scope>
    <source>
        <strain evidence="5 6">R1-15</strain>
    </source>
</reference>
<accession>A0A2W2BAS0</accession>
<comment type="subcellular location">
    <subcellularLocation>
        <location evidence="1">Cell outer membrane</location>
    </subcellularLocation>
</comment>
<comment type="caution">
    <text evidence="5">The sequence shown here is derived from an EMBL/GenBank/DDBJ whole genome shotgun (WGS) entry which is preliminary data.</text>
</comment>
<dbReference type="InterPro" id="IPR037066">
    <property type="entry name" value="Plug_dom_sf"/>
</dbReference>
<proteinExistence type="predicted"/>
<dbReference type="Proteomes" id="UP000248745">
    <property type="component" value="Unassembled WGS sequence"/>
</dbReference>
<dbReference type="GO" id="GO:0009279">
    <property type="term" value="C:cell outer membrane"/>
    <property type="evidence" value="ECO:0007669"/>
    <property type="project" value="UniProtKB-SubCell"/>
</dbReference>
<dbReference type="PANTHER" id="PTHR40980:SF4">
    <property type="entry name" value="TONB-DEPENDENT RECEPTOR-LIKE BETA-BARREL DOMAIN-CONTAINING PROTEIN"/>
    <property type="match status" value="1"/>
</dbReference>
<keyword evidence="5" id="KW-0675">Receptor</keyword>
<organism evidence="5 6">
    <name type="scientific">Taibaiella soli</name>
    <dbReference type="NCBI Taxonomy" id="1649169"/>
    <lineage>
        <taxon>Bacteria</taxon>
        <taxon>Pseudomonadati</taxon>
        <taxon>Bacteroidota</taxon>
        <taxon>Chitinophagia</taxon>
        <taxon>Chitinophagales</taxon>
        <taxon>Chitinophagaceae</taxon>
        <taxon>Taibaiella</taxon>
    </lineage>
</organism>
<feature type="domain" description="Outer membrane protein beta-barrel" evidence="4">
    <location>
        <begin position="397"/>
        <end position="803"/>
    </location>
</feature>
<keyword evidence="3" id="KW-0998">Cell outer membrane</keyword>
<protein>
    <submittedName>
        <fullName evidence="5">TonB-dependent receptor</fullName>
    </submittedName>
</protein>
<dbReference type="InterPro" id="IPR041700">
    <property type="entry name" value="OMP_b-brl_3"/>
</dbReference>
<keyword evidence="2" id="KW-0472">Membrane</keyword>
<dbReference type="InterPro" id="IPR036942">
    <property type="entry name" value="Beta-barrel_TonB_sf"/>
</dbReference>
<dbReference type="AlphaFoldDB" id="A0A2W2BAS0"/>
<dbReference type="InterPro" id="IPR008969">
    <property type="entry name" value="CarboxyPept-like_regulatory"/>
</dbReference>
<evidence type="ECO:0000256" key="2">
    <source>
        <dbReference type="ARBA" id="ARBA00023136"/>
    </source>
</evidence>
<gene>
    <name evidence="5" type="ORF">DN068_09120</name>
</gene>
<dbReference type="SUPFAM" id="SSF49464">
    <property type="entry name" value="Carboxypeptidase regulatory domain-like"/>
    <property type="match status" value="1"/>
</dbReference>
<sequence>MNLLQYHADTFVDESFPMKVVAAFFCFFLCLQSTFARQSASGVEGSVTDNKGAALVGVTIALLNANDHKLVKADVTNDKGFYRIEFSTAGDYIVQASFLGFNTYTSDKIKFSGHDKITLPVITLSEQSTTLGDVTVKASKPLIEVQADKLVVNVENSIVNTGSSALEVLSRSPGVSVDQNDNISLKGKQGVTIMMDGKLVPISGEDLANMLRGMSASSIEKIELISNPSARYDAAGTGGIINIITKKNKKDGFNGSVNANYGQGIYPKAGAGFNLNYRNKKLNVYSSYNYAYRKNSNELQLDRRFYQDGVFSTAYKQHNYITFPLQNHTASLGADYSISPKTSVGASFTGSVNPYSPTGSAYTHVVDAADITQSRFSTYNTQDNRLHNYAVNANIRHKFDSTGTELSVDADYARYWNSNTQDYTTQYYLADGSTDPVLNPYLLHGDLSGLTQIRALKADFTHNFKNGIHFEAGGKSSYVTADNQSAFYDQSNGGNVFDSSKSNHFIYDENINAAYVNGSKEWKKWSTQIGLRLEQTNIEGDQKVNNTSFDKHYTQLFPSISVHRHINEINDLGLTLSRRIERPDYSQLNPFKFYLDPTSYREGNPYLNPALTYAVELSHTYKNKFITTLSFSRTTNVITEVIQPVDSINHVSQITDKNLASMSFVGLSGAYPIQVFKWWNSTNSINLYYAFYEGNLANTPLKNGKPAFELNSVNSFILPRDWSLEGSLYYQSAQVYGYMNLKPIWMLNAGVQKNILSKQATIKLSITDIFRHGSPSGTNVYSNYYEAFVVKRDTRVATISFVYRFGRKNLSPVRRRSSGAEDEIRRAGSGG</sequence>
<evidence type="ECO:0000313" key="5">
    <source>
        <dbReference type="EMBL" id="PZF73319.1"/>
    </source>
</evidence>
<dbReference type="Gene3D" id="2.60.40.1120">
    <property type="entry name" value="Carboxypeptidase-like, regulatory domain"/>
    <property type="match status" value="1"/>
</dbReference>
<keyword evidence="6" id="KW-1185">Reference proteome</keyword>
<evidence type="ECO:0000256" key="3">
    <source>
        <dbReference type="ARBA" id="ARBA00023237"/>
    </source>
</evidence>
<evidence type="ECO:0000256" key="1">
    <source>
        <dbReference type="ARBA" id="ARBA00004442"/>
    </source>
</evidence>
<evidence type="ECO:0000259" key="4">
    <source>
        <dbReference type="Pfam" id="PF14905"/>
    </source>
</evidence>
<dbReference type="Gene3D" id="2.170.130.10">
    <property type="entry name" value="TonB-dependent receptor, plug domain"/>
    <property type="match status" value="1"/>
</dbReference>
<dbReference type="SUPFAM" id="SSF56935">
    <property type="entry name" value="Porins"/>
    <property type="match status" value="1"/>
</dbReference>